<dbReference type="AlphaFoldDB" id="A0A2I7KBV1"/>
<sequence>MANAMSTDRIRVDQTLHGYSAGHRLIYGSIQLLQSDARTMLVLSDASASGSRIPSEGYLTGYPLVESGKYVLARTWAAPEMSRPGCVWTHSLLIDFADLARLGSAGGLLECFRRPFGEGNSDIATKLEVPVTRTPTSVRPHDLERAGRWASALYGKPKSRITAERQGPADDVLVLAIWMQQWPRLRRTFRFCSFSADDRSTATDTFDLQLMDAGRSARPRMPNDIAATAVGQCDWLEALLNDLELPAQSDLRPFLRNVGSDFTNGRAAMVPLIRLHGALQPNASPSRLAEAVSELESLGSRQGRMGRAAAARVVLLRSGIDDRQLLDFAFQQVRADRELLGLEPAIVGRALLRWRPDLLAEGLTVEGPLQKAFEAALPEADLGELVDLLEVVPSAASAVFLARPDILEDSSFWRMTTIDILGLLRSLNIEQDHAARIVVALAEAARDDCSKMVVDCFGINPVVVALSTMDVVGIRSRMSWVHAIAGRTKDLAESMADGRLSHRPLLFALSEILAPDAVPNNMGTDPWVTAIERTGTTDDVLAEDLLAAFLFNRARGRHSMSTGRLFSLSVQRLHEAMASNRLSSEAWRIAKQRLPYGSVWRSWDQCEKLRHAVVDDFIDRELPPIEFGTVVDDGHLWIGLVDLAADSWRGRRYLSKVRSALLGAHEAWQIERAKLIDHKII</sequence>
<reference evidence="1 2" key="2">
    <citation type="journal article" date="2017" name="Genome Biol. Evol.">
        <title>Trajectories and Drivers of Genome Evolution in Surface-Associated Marine Phaeobacter.</title>
        <authorList>
            <person name="Freese H.M."/>
            <person name="Sikorski J."/>
            <person name="Bunk B."/>
            <person name="Scheuner C."/>
            <person name="Meier-Kolthoff J.P."/>
            <person name="Sproer C."/>
            <person name="Gram L."/>
            <person name="Overmann J."/>
        </authorList>
    </citation>
    <scope>NUCLEOTIDE SEQUENCE [LARGE SCALE GENOMIC DNA]</scope>
    <source>
        <strain evidence="1 2">P88</strain>
    </source>
</reference>
<name>A0A2I7KBV1_9RHOB</name>
<organism evidence="1 2">
    <name type="scientific">Phaeobacter inhibens</name>
    <dbReference type="NCBI Taxonomy" id="221822"/>
    <lineage>
        <taxon>Bacteria</taxon>
        <taxon>Pseudomonadati</taxon>
        <taxon>Pseudomonadota</taxon>
        <taxon>Alphaproteobacteria</taxon>
        <taxon>Rhodobacterales</taxon>
        <taxon>Roseobacteraceae</taxon>
        <taxon>Phaeobacter</taxon>
    </lineage>
</organism>
<reference evidence="1 2" key="1">
    <citation type="journal article" date="2017" name="Front. Microbiol.">
        <title>Phaeobacter piscinae sp. nov., a species of the Roseobacter group and potential aquaculture probiont.</title>
        <authorList>
            <person name="Sonnenschein E.C."/>
            <person name="Phippen C.B.W."/>
            <person name="Nielsen K.F."/>
            <person name="Mateiu R.V."/>
            <person name="Melchiorsen J."/>
            <person name="Gram L."/>
            <person name="Overmann J."/>
            <person name="Freese H.M."/>
        </authorList>
    </citation>
    <scope>NUCLEOTIDE SEQUENCE [LARGE SCALE GENOMIC DNA]</scope>
    <source>
        <strain evidence="1 2">P88</strain>
    </source>
</reference>
<protein>
    <submittedName>
        <fullName evidence="1">Uncharacterized protein</fullName>
    </submittedName>
</protein>
<dbReference type="Proteomes" id="UP000236447">
    <property type="component" value="Chromosome"/>
</dbReference>
<gene>
    <name evidence="1" type="ORF">PhaeoP88_02647</name>
</gene>
<dbReference type="Pfam" id="PF20012">
    <property type="entry name" value="GAP1-N1"/>
    <property type="match status" value="1"/>
</dbReference>
<accession>A0A2I7KBV1</accession>
<proteinExistence type="predicted"/>
<evidence type="ECO:0000313" key="1">
    <source>
        <dbReference type="EMBL" id="AUQ99990.1"/>
    </source>
</evidence>
<evidence type="ECO:0000313" key="2">
    <source>
        <dbReference type="Proteomes" id="UP000236447"/>
    </source>
</evidence>
<dbReference type="EMBL" id="CP010725">
    <property type="protein sequence ID" value="AUQ99990.1"/>
    <property type="molecule type" value="Genomic_DNA"/>
</dbReference>